<evidence type="ECO:0000259" key="4">
    <source>
        <dbReference type="Pfam" id="PF16173"/>
    </source>
</evidence>
<accession>A0A2X2RWI2</accession>
<feature type="domain" description="DUF4874" evidence="4">
    <location>
        <begin position="74"/>
        <end position="245"/>
    </location>
</feature>
<dbReference type="Proteomes" id="UP000249891">
    <property type="component" value="Unassembled WGS sequence"/>
</dbReference>
<protein>
    <recommendedName>
        <fullName evidence="7">DUF4832 domain-containing protein</fullName>
    </recommendedName>
</protein>
<feature type="chain" id="PRO_5016166121" description="DUF4832 domain-containing protein" evidence="2">
    <location>
        <begin position="21"/>
        <end position="493"/>
    </location>
</feature>
<dbReference type="EMBL" id="UARG01000017">
    <property type="protein sequence ID" value="SQA78745.1"/>
    <property type="molecule type" value="Genomic_DNA"/>
</dbReference>
<feature type="domain" description="DUF4832" evidence="3">
    <location>
        <begin position="272"/>
        <end position="474"/>
    </location>
</feature>
<feature type="signal peptide" evidence="2">
    <location>
        <begin position="1"/>
        <end position="20"/>
    </location>
</feature>
<evidence type="ECO:0000313" key="6">
    <source>
        <dbReference type="Proteomes" id="UP000249891"/>
    </source>
</evidence>
<dbReference type="PROSITE" id="PS51257">
    <property type="entry name" value="PROKAR_LIPOPROTEIN"/>
    <property type="match status" value="1"/>
</dbReference>
<dbReference type="RefSeq" id="WP_128091778.1">
    <property type="nucleotide sequence ID" value="NZ_UARG01000017.1"/>
</dbReference>
<sequence>MKKYLLTFFVLLTTIISCQSKEDDVNNGGGTQSPTTQTSTTTSTTTPIPPVTPPAVPSLNQTVRYEGTNEVFLNPERGFLTHQDQGEGDWTLNADWVRQKRNQEGISLILTIYYMNNFREKDIPEYFLNRIRNNMRVIREGGSKVVLRFAYSKDQGDYYNGRGDTSWYWTERHLNQLAPIIRENADIIAVWEAGFVGVWGEWYYTNHYGFEPQENAGAYEARRKVLAKELSILPKDRMVCVRYPMAKIFTQNINVHTNLTEGNAYNGSDLSRIGFHNDCFLADAPNMGTYPNENYRKYMERETQYVVMGGETCTSPNSFTECNNALREMALYHWSYINMDFHESTINSWKNRCMDDMKRKLGYRFALNYSKFTGNPVPGGHLQIELELKNEGFASPYNRRDVQIVLVRKGTSEKQVFKLNDDPRRWFAGKTVKVKADITLPQHLSKGLYDIYLNLPDPYQSLAHRPEYSIRLANKGIWEAQTGYNKLNTITIQ</sequence>
<name>A0A2X2RWI2_CAPOC</name>
<feature type="region of interest" description="Disordered" evidence="1">
    <location>
        <begin position="22"/>
        <end position="59"/>
    </location>
</feature>
<organism evidence="5 6">
    <name type="scientific">Capnocytophaga ochracea</name>
    <dbReference type="NCBI Taxonomy" id="1018"/>
    <lineage>
        <taxon>Bacteria</taxon>
        <taxon>Pseudomonadati</taxon>
        <taxon>Bacteroidota</taxon>
        <taxon>Flavobacteriia</taxon>
        <taxon>Flavobacteriales</taxon>
        <taxon>Flavobacteriaceae</taxon>
        <taxon>Capnocytophaga</taxon>
    </lineage>
</organism>
<gene>
    <name evidence="5" type="ORF">NCTC11546_01991</name>
</gene>
<reference evidence="5 6" key="1">
    <citation type="submission" date="2018-06" db="EMBL/GenBank/DDBJ databases">
        <authorList>
            <consortium name="Pathogen Informatics"/>
            <person name="Doyle S."/>
        </authorList>
    </citation>
    <scope>NUCLEOTIDE SEQUENCE [LARGE SCALE GENOMIC DNA]</scope>
    <source>
        <strain evidence="5 6">NCTC11546</strain>
    </source>
</reference>
<evidence type="ECO:0000313" key="5">
    <source>
        <dbReference type="EMBL" id="SQA78745.1"/>
    </source>
</evidence>
<proteinExistence type="predicted"/>
<dbReference type="Pfam" id="PF16173">
    <property type="entry name" value="DUF4874"/>
    <property type="match status" value="1"/>
</dbReference>
<dbReference type="Pfam" id="PF16116">
    <property type="entry name" value="DUF4832"/>
    <property type="match status" value="1"/>
</dbReference>
<feature type="compositionally biased region" description="Low complexity" evidence="1">
    <location>
        <begin position="32"/>
        <end position="46"/>
    </location>
</feature>
<evidence type="ECO:0000259" key="3">
    <source>
        <dbReference type="Pfam" id="PF16116"/>
    </source>
</evidence>
<evidence type="ECO:0008006" key="7">
    <source>
        <dbReference type="Google" id="ProtNLM"/>
    </source>
</evidence>
<dbReference type="InterPro" id="IPR032379">
    <property type="entry name" value="DUF4874"/>
</dbReference>
<evidence type="ECO:0000256" key="1">
    <source>
        <dbReference type="SAM" id="MobiDB-lite"/>
    </source>
</evidence>
<dbReference type="InterPro" id="IPR032267">
    <property type="entry name" value="DUF4832"/>
</dbReference>
<evidence type="ECO:0000256" key="2">
    <source>
        <dbReference type="SAM" id="SignalP"/>
    </source>
</evidence>
<feature type="compositionally biased region" description="Pro residues" evidence="1">
    <location>
        <begin position="47"/>
        <end position="56"/>
    </location>
</feature>
<keyword evidence="2" id="KW-0732">Signal</keyword>
<dbReference type="AlphaFoldDB" id="A0A2X2RWI2"/>